<dbReference type="InterPro" id="IPR015886">
    <property type="entry name" value="H2TH_FPG"/>
</dbReference>
<protein>
    <submittedName>
        <fullName evidence="12">Formamidopyrimidine-DNA glycosylase N-terminal domain-containing protein</fullName>
    </submittedName>
</protein>
<feature type="region of interest" description="Disordered" evidence="10">
    <location>
        <begin position="310"/>
        <end position="367"/>
    </location>
</feature>
<evidence type="ECO:0000256" key="6">
    <source>
        <dbReference type="ARBA" id="ARBA00023204"/>
    </source>
</evidence>
<dbReference type="GO" id="GO:0006284">
    <property type="term" value="P:base-excision repair"/>
    <property type="evidence" value="ECO:0007669"/>
    <property type="project" value="InterPro"/>
</dbReference>
<evidence type="ECO:0000256" key="7">
    <source>
        <dbReference type="ARBA" id="ARBA00023239"/>
    </source>
</evidence>
<dbReference type="GO" id="GO:0003684">
    <property type="term" value="F:damaged DNA binding"/>
    <property type="evidence" value="ECO:0007669"/>
    <property type="project" value="InterPro"/>
</dbReference>
<dbReference type="GO" id="GO:0003906">
    <property type="term" value="F:DNA-(apurinic or apyrimidinic site) endonuclease activity"/>
    <property type="evidence" value="ECO:0007669"/>
    <property type="project" value="InterPro"/>
</dbReference>
<dbReference type="OrthoDB" id="444592at2759"/>
<evidence type="ECO:0000256" key="2">
    <source>
        <dbReference type="ARBA" id="ARBA00009409"/>
    </source>
</evidence>
<dbReference type="InterPro" id="IPR035937">
    <property type="entry name" value="FPG_N"/>
</dbReference>
<name>A0A9P7Z7D1_9HELO</name>
<evidence type="ECO:0000256" key="8">
    <source>
        <dbReference type="ARBA" id="ARBA00023268"/>
    </source>
</evidence>
<evidence type="ECO:0000256" key="4">
    <source>
        <dbReference type="ARBA" id="ARBA00022801"/>
    </source>
</evidence>
<dbReference type="GO" id="GO:0005634">
    <property type="term" value="C:nucleus"/>
    <property type="evidence" value="ECO:0007669"/>
    <property type="project" value="TreeGrafter"/>
</dbReference>
<evidence type="ECO:0000256" key="9">
    <source>
        <dbReference type="ARBA" id="ARBA00023295"/>
    </source>
</evidence>
<dbReference type="Proteomes" id="UP000887226">
    <property type="component" value="Unassembled WGS sequence"/>
</dbReference>
<dbReference type="InterPro" id="IPR010979">
    <property type="entry name" value="Ribosomal_uS13-like_H2TH"/>
</dbReference>
<dbReference type="FunFam" id="1.10.8.50:FF:000009">
    <property type="entry name" value="Formamidopyrimidine-DNA glycosylase"/>
    <property type="match status" value="1"/>
</dbReference>
<dbReference type="SMART" id="SM01232">
    <property type="entry name" value="H2TH"/>
    <property type="match status" value="1"/>
</dbReference>
<evidence type="ECO:0000256" key="5">
    <source>
        <dbReference type="ARBA" id="ARBA00023125"/>
    </source>
</evidence>
<dbReference type="GO" id="GO:0016829">
    <property type="term" value="F:lyase activity"/>
    <property type="evidence" value="ECO:0007669"/>
    <property type="project" value="UniProtKB-KW"/>
</dbReference>
<keyword evidence="5" id="KW-0238">DNA-binding</keyword>
<comment type="catalytic activity">
    <reaction evidence="1">
        <text>Hydrolysis of DNA containing ring-opened 7-methylguanine residues, releasing 2,6-diamino-4-hydroxy-5-(N-methyl)formamidopyrimidine.</text>
        <dbReference type="EC" id="3.2.2.23"/>
    </reaction>
</comment>
<dbReference type="SUPFAM" id="SSF81624">
    <property type="entry name" value="N-terminal domain of MutM-like DNA repair proteins"/>
    <property type="match status" value="1"/>
</dbReference>
<dbReference type="GO" id="GO:0008534">
    <property type="term" value="F:oxidized purine nucleobase lesion DNA N-glycosylase activity"/>
    <property type="evidence" value="ECO:0007669"/>
    <property type="project" value="UniProtKB-EC"/>
</dbReference>
<gene>
    <name evidence="12" type="ORF">BJ878DRAFT_270298</name>
</gene>
<accession>A0A9P7Z7D1</accession>
<dbReference type="AlphaFoldDB" id="A0A9P7Z7D1"/>
<evidence type="ECO:0000313" key="12">
    <source>
        <dbReference type="EMBL" id="KAG9246652.1"/>
    </source>
</evidence>
<dbReference type="Pfam" id="PF01149">
    <property type="entry name" value="Fapy_DNA_glyco"/>
    <property type="match status" value="1"/>
</dbReference>
<evidence type="ECO:0000259" key="11">
    <source>
        <dbReference type="PROSITE" id="PS51068"/>
    </source>
</evidence>
<evidence type="ECO:0000256" key="10">
    <source>
        <dbReference type="SAM" id="MobiDB-lite"/>
    </source>
</evidence>
<evidence type="ECO:0000256" key="1">
    <source>
        <dbReference type="ARBA" id="ARBA00001668"/>
    </source>
</evidence>
<comment type="caution">
    <text evidence="12">The sequence shown here is derived from an EMBL/GenBank/DDBJ whole genome shotgun (WGS) entry which is preliminary data.</text>
</comment>
<keyword evidence="13" id="KW-1185">Reference proteome</keyword>
<keyword evidence="6" id="KW-0234">DNA repair</keyword>
<dbReference type="SUPFAM" id="SSF46946">
    <property type="entry name" value="S13-like H2TH domain"/>
    <property type="match status" value="1"/>
</dbReference>
<evidence type="ECO:0000256" key="3">
    <source>
        <dbReference type="ARBA" id="ARBA00022763"/>
    </source>
</evidence>
<dbReference type="Gene3D" id="3.20.190.10">
    <property type="entry name" value="MutM-like, N-terminal"/>
    <property type="match status" value="1"/>
</dbReference>
<dbReference type="GO" id="GO:0008270">
    <property type="term" value="F:zinc ion binding"/>
    <property type="evidence" value="ECO:0007669"/>
    <property type="project" value="InterPro"/>
</dbReference>
<keyword evidence="8" id="KW-0511">Multifunctional enzyme</keyword>
<dbReference type="CDD" id="cd08972">
    <property type="entry name" value="PF_Nei_N"/>
    <property type="match status" value="1"/>
</dbReference>
<feature type="domain" description="Formamidopyrimidine-DNA glycosylase catalytic" evidence="11">
    <location>
        <begin position="2"/>
        <end position="133"/>
    </location>
</feature>
<keyword evidence="7" id="KW-0456">Lyase</keyword>
<keyword evidence="9" id="KW-0326">Glycosidase</keyword>
<dbReference type="PANTHER" id="PTHR22993">
    <property type="entry name" value="FORMAMIDOPYRIMIDINE-DNA GLYCOSYLASE"/>
    <property type="match status" value="1"/>
</dbReference>
<dbReference type="Pfam" id="PF06831">
    <property type="entry name" value="H2TH"/>
    <property type="match status" value="1"/>
</dbReference>
<dbReference type="SMART" id="SM00898">
    <property type="entry name" value="Fapy_DNA_glyco"/>
    <property type="match status" value="1"/>
</dbReference>
<dbReference type="EMBL" id="MU253797">
    <property type="protein sequence ID" value="KAG9246652.1"/>
    <property type="molecule type" value="Genomic_DNA"/>
</dbReference>
<keyword evidence="4" id="KW-0378">Hydrolase</keyword>
<comment type="similarity">
    <text evidence="2">Belongs to the FPG family.</text>
</comment>
<reference evidence="12" key="1">
    <citation type="journal article" date="2021" name="IMA Fungus">
        <title>Genomic characterization of three marine fungi, including Emericellopsis atlantica sp. nov. with signatures of a generalist lifestyle and marine biomass degradation.</title>
        <authorList>
            <person name="Hagestad O.C."/>
            <person name="Hou L."/>
            <person name="Andersen J.H."/>
            <person name="Hansen E.H."/>
            <person name="Altermark B."/>
            <person name="Li C."/>
            <person name="Kuhnert E."/>
            <person name="Cox R.J."/>
            <person name="Crous P.W."/>
            <person name="Spatafora J.W."/>
            <person name="Lail K."/>
            <person name="Amirebrahimi M."/>
            <person name="Lipzen A."/>
            <person name="Pangilinan J."/>
            <person name="Andreopoulos W."/>
            <person name="Hayes R.D."/>
            <person name="Ng V."/>
            <person name="Grigoriev I.V."/>
            <person name="Jackson S.A."/>
            <person name="Sutton T.D.S."/>
            <person name="Dobson A.D.W."/>
            <person name="Rama T."/>
        </authorList>
    </citation>
    <scope>NUCLEOTIDE SEQUENCE</scope>
    <source>
        <strain evidence="12">TRa3180A</strain>
    </source>
</reference>
<dbReference type="InterPro" id="IPR012319">
    <property type="entry name" value="FPG_cat"/>
</dbReference>
<organism evidence="12 13">
    <name type="scientific">Calycina marina</name>
    <dbReference type="NCBI Taxonomy" id="1763456"/>
    <lineage>
        <taxon>Eukaryota</taxon>
        <taxon>Fungi</taxon>
        <taxon>Dikarya</taxon>
        <taxon>Ascomycota</taxon>
        <taxon>Pezizomycotina</taxon>
        <taxon>Leotiomycetes</taxon>
        <taxon>Helotiales</taxon>
        <taxon>Pezizellaceae</taxon>
        <taxon>Calycina</taxon>
    </lineage>
</organism>
<dbReference type="PROSITE" id="PS51068">
    <property type="entry name" value="FPG_CAT"/>
    <property type="match status" value="1"/>
</dbReference>
<feature type="compositionally biased region" description="Basic residues" evidence="10">
    <location>
        <begin position="352"/>
        <end position="367"/>
    </location>
</feature>
<dbReference type="PANTHER" id="PTHR22993:SF9">
    <property type="entry name" value="FORMAMIDOPYRIMIDINE-DNA GLYCOSYLASE"/>
    <property type="match status" value="1"/>
</dbReference>
<keyword evidence="3" id="KW-0227">DNA damage</keyword>
<proteinExistence type="inferred from homology"/>
<dbReference type="Gene3D" id="1.10.8.50">
    <property type="match status" value="1"/>
</dbReference>
<evidence type="ECO:0000313" key="13">
    <source>
        <dbReference type="Proteomes" id="UP000887226"/>
    </source>
</evidence>
<sequence>MPEIAEVARVVNHLRRSLVGKTLKTVATQDDTNVYGKAGCSAAEFSKALTGKKVLEANRQGKYFWLVMDSPPHPLMHLGMTGWVHIHGDKSMVRKSKPKDEDAEWPPKYWKFVMETDEDSKMEVAFKDARRFARIRLLDCAAADIRNTTPLKENGPDPVIDTDVFTEEWFMQKMISKHVPVKALLLNQANISGIGNWVGDEIMYHAKLHPEQYSNTFGATELKQLYNSIRYVCQTAVDLLGDSSQFPDEWLFNYRWGKGKKNAATKLPNGAAITFLTVGGRTSCVVPSVQKKIGPVTADVKGGEAVTISGGSEAEPISKPVKRKKHIAKASNCSSFEEESDEDVKEKDPPAKRARARKPPAKIPPKK</sequence>